<dbReference type="InterPro" id="IPR017896">
    <property type="entry name" value="4Fe4S_Fe-S-bd"/>
</dbReference>
<evidence type="ECO:0000313" key="6">
    <source>
        <dbReference type="EMBL" id="NDY56241.1"/>
    </source>
</evidence>
<evidence type="ECO:0000256" key="1">
    <source>
        <dbReference type="ARBA" id="ARBA00022485"/>
    </source>
</evidence>
<dbReference type="AlphaFoldDB" id="A0A7K3NJ57"/>
<keyword evidence="7" id="KW-1185">Reference proteome</keyword>
<accession>A0A7K3NJ57</accession>
<dbReference type="PANTHER" id="PTHR43687:SF1">
    <property type="entry name" value="FERREDOXIN III"/>
    <property type="match status" value="1"/>
</dbReference>
<evidence type="ECO:0000256" key="3">
    <source>
        <dbReference type="ARBA" id="ARBA00023004"/>
    </source>
</evidence>
<evidence type="ECO:0000259" key="5">
    <source>
        <dbReference type="PROSITE" id="PS51379"/>
    </source>
</evidence>
<dbReference type="InterPro" id="IPR017900">
    <property type="entry name" value="4Fe4S_Fe_S_CS"/>
</dbReference>
<name>A0A7K3NJ57_9BACT</name>
<protein>
    <submittedName>
        <fullName evidence="6">4Fe-4S dicluster domain-containing protein</fullName>
    </submittedName>
</protein>
<evidence type="ECO:0000256" key="2">
    <source>
        <dbReference type="ARBA" id="ARBA00022723"/>
    </source>
</evidence>
<dbReference type="Pfam" id="PF12838">
    <property type="entry name" value="Fer4_7"/>
    <property type="match status" value="1"/>
</dbReference>
<gene>
    <name evidence="6" type="ORF">G3N56_05710</name>
</gene>
<dbReference type="PROSITE" id="PS00198">
    <property type="entry name" value="4FE4S_FER_1"/>
    <property type="match status" value="2"/>
</dbReference>
<proteinExistence type="predicted"/>
<dbReference type="InterPro" id="IPR050572">
    <property type="entry name" value="Fe-S_Ferredoxin"/>
</dbReference>
<keyword evidence="1" id="KW-0004">4Fe-4S</keyword>
<keyword evidence="4" id="KW-0411">Iron-sulfur</keyword>
<dbReference type="RefSeq" id="WP_163301294.1">
    <property type="nucleotide sequence ID" value="NZ_JAAGRQ010000016.1"/>
</dbReference>
<dbReference type="GO" id="GO:0051539">
    <property type="term" value="F:4 iron, 4 sulfur cluster binding"/>
    <property type="evidence" value="ECO:0007669"/>
    <property type="project" value="UniProtKB-KW"/>
</dbReference>
<dbReference type="GO" id="GO:0046872">
    <property type="term" value="F:metal ion binding"/>
    <property type="evidence" value="ECO:0007669"/>
    <property type="project" value="UniProtKB-KW"/>
</dbReference>
<evidence type="ECO:0000256" key="4">
    <source>
        <dbReference type="ARBA" id="ARBA00023014"/>
    </source>
</evidence>
<feature type="domain" description="4Fe-4S ferredoxin-type" evidence="5">
    <location>
        <begin position="14"/>
        <end position="43"/>
    </location>
</feature>
<keyword evidence="3" id="KW-0408">Iron</keyword>
<organism evidence="6 7">
    <name type="scientific">Desulfolutivibrio sulfodismutans</name>
    <dbReference type="NCBI Taxonomy" id="63561"/>
    <lineage>
        <taxon>Bacteria</taxon>
        <taxon>Pseudomonadati</taxon>
        <taxon>Thermodesulfobacteriota</taxon>
        <taxon>Desulfovibrionia</taxon>
        <taxon>Desulfovibrionales</taxon>
        <taxon>Desulfovibrionaceae</taxon>
        <taxon>Desulfolutivibrio</taxon>
    </lineage>
</organism>
<dbReference type="PANTHER" id="PTHR43687">
    <property type="entry name" value="ADENYLYLSULFATE REDUCTASE, BETA SUBUNIT"/>
    <property type="match status" value="1"/>
</dbReference>
<dbReference type="Proteomes" id="UP000469724">
    <property type="component" value="Unassembled WGS sequence"/>
</dbReference>
<feature type="domain" description="4Fe-4S ferredoxin-type" evidence="5">
    <location>
        <begin position="50"/>
        <end position="79"/>
    </location>
</feature>
<dbReference type="SUPFAM" id="SSF54862">
    <property type="entry name" value="4Fe-4S ferredoxins"/>
    <property type="match status" value="1"/>
</dbReference>
<dbReference type="EMBL" id="JAAGRQ010000016">
    <property type="protein sequence ID" value="NDY56241.1"/>
    <property type="molecule type" value="Genomic_DNA"/>
</dbReference>
<evidence type="ECO:0000313" key="7">
    <source>
        <dbReference type="Proteomes" id="UP000469724"/>
    </source>
</evidence>
<keyword evidence="2" id="KW-0479">Metal-binding</keyword>
<dbReference type="Gene3D" id="3.30.70.20">
    <property type="match status" value="1"/>
</dbReference>
<comment type="caution">
    <text evidence="6">The sequence shown here is derived from an EMBL/GenBank/DDBJ whole genome shotgun (WGS) entry which is preliminary data.</text>
</comment>
<dbReference type="PROSITE" id="PS51379">
    <property type="entry name" value="4FE4S_FER_2"/>
    <property type="match status" value="2"/>
</dbReference>
<sequence length="99" mass="10645">MHIINETTFPRKEPKAAIRKEVCDGCAICVDVCPRNCLEVAINPRRLNARIIRLTPELCSGCGACQGACPKEAIFIPGLSTADLRGYVNQALAMSGVCP</sequence>
<reference evidence="6 7" key="1">
    <citation type="submission" date="2020-02" db="EMBL/GenBank/DDBJ databases">
        <title>Comparative genomics of sulfur disproportionating microorganisms.</title>
        <authorList>
            <person name="Ward L.M."/>
            <person name="Bertran E."/>
            <person name="Johnston D.T."/>
        </authorList>
    </citation>
    <scope>NUCLEOTIDE SEQUENCE [LARGE SCALE GENOMIC DNA]</scope>
    <source>
        <strain evidence="6 7">DSM 3696</strain>
    </source>
</reference>